<dbReference type="RefSeq" id="WP_073111561.1">
    <property type="nucleotide sequence ID" value="NZ_FQYN01000008.1"/>
</dbReference>
<dbReference type="InterPro" id="IPR036378">
    <property type="entry name" value="FAS1_dom_sf"/>
</dbReference>
<reference evidence="2 3" key="1">
    <citation type="submission" date="2016-11" db="EMBL/GenBank/DDBJ databases">
        <authorList>
            <person name="Jaros S."/>
            <person name="Januszkiewicz K."/>
            <person name="Wedrychowicz H."/>
        </authorList>
    </citation>
    <scope>NUCLEOTIDE SEQUENCE [LARGE SCALE GENOMIC DNA]</scope>
    <source>
        <strain evidence="2 3">DSM 21074</strain>
    </source>
</reference>
<accession>A0A1M6KLT8</accession>
<keyword evidence="3" id="KW-1185">Reference proteome</keyword>
<dbReference type="AlphaFoldDB" id="A0A1M6KLT8"/>
<dbReference type="PROSITE" id="PS50213">
    <property type="entry name" value="FAS1"/>
    <property type="match status" value="2"/>
</dbReference>
<feature type="domain" description="FAS1" evidence="1">
    <location>
        <begin position="178"/>
        <end position="329"/>
    </location>
</feature>
<dbReference type="InterPro" id="IPR050904">
    <property type="entry name" value="Adhesion/Biosynth-related"/>
</dbReference>
<dbReference type="PROSITE" id="PS51257">
    <property type="entry name" value="PROKAR_LIPOPROTEIN"/>
    <property type="match status" value="1"/>
</dbReference>
<dbReference type="InterPro" id="IPR000782">
    <property type="entry name" value="FAS1_domain"/>
</dbReference>
<dbReference type="Proteomes" id="UP000184418">
    <property type="component" value="Unassembled WGS sequence"/>
</dbReference>
<protein>
    <submittedName>
        <fullName evidence="2">Uncaracterized surface protein containing fasciclin (FAS1) repeats</fullName>
    </submittedName>
</protein>
<proteinExistence type="predicted"/>
<dbReference type="Pfam" id="PF02469">
    <property type="entry name" value="Fasciclin"/>
    <property type="match status" value="2"/>
</dbReference>
<dbReference type="STRING" id="1121955.SAMN02745146_3485"/>
<gene>
    <name evidence="2" type="ORF">SAMN02745146_3485</name>
</gene>
<dbReference type="PANTHER" id="PTHR10900:SF77">
    <property type="entry name" value="FI19380P1"/>
    <property type="match status" value="1"/>
</dbReference>
<name>A0A1M6KLT8_9BACT</name>
<dbReference type="SMART" id="SM00554">
    <property type="entry name" value="FAS1"/>
    <property type="match status" value="2"/>
</dbReference>
<feature type="domain" description="FAS1" evidence="1">
    <location>
        <begin position="29"/>
        <end position="166"/>
    </location>
</feature>
<dbReference type="SUPFAM" id="SSF82153">
    <property type="entry name" value="FAS1 domain"/>
    <property type="match status" value="2"/>
</dbReference>
<dbReference type="OrthoDB" id="1119934at2"/>
<sequence length="331" mass="34381">MKYLVPKWFAGLAVTSLLLAGCEKSQEPDQSIAGITVANPDFQQLEDAAIRGGVVAVLSNKNPSDPQGNYTVFAPNNAAFARLGLRTALDLTALYQPFLTQTLLYHVAGGTLAGSALQPGTVSASAFGPTRRFVSRGGNQYVNGSRIIATDVRASNGTIHAVDKVLLATGADVVQSAVALSTAKVFVQPELTYLVAALQLCGLTGALTKSPGSPQFTVFAPTDQAFRNLGQQLGLQLDKPADVSKIADKIGLSTLSAVLTNHVLIGDKFTSELPEKTALPSFGGAPATTGPFTDGLLTVKGNGNATPANMVIPDVQCTNGIVHVIDQVLLP</sequence>
<dbReference type="PANTHER" id="PTHR10900">
    <property type="entry name" value="PERIOSTIN-RELATED"/>
    <property type="match status" value="1"/>
</dbReference>
<dbReference type="EMBL" id="FQYN01000008">
    <property type="protein sequence ID" value="SHJ59968.1"/>
    <property type="molecule type" value="Genomic_DNA"/>
</dbReference>
<dbReference type="Gene3D" id="2.30.180.10">
    <property type="entry name" value="FAS1 domain"/>
    <property type="match status" value="2"/>
</dbReference>
<dbReference type="GO" id="GO:0005615">
    <property type="term" value="C:extracellular space"/>
    <property type="evidence" value="ECO:0007669"/>
    <property type="project" value="TreeGrafter"/>
</dbReference>
<evidence type="ECO:0000313" key="3">
    <source>
        <dbReference type="Proteomes" id="UP000184418"/>
    </source>
</evidence>
<organism evidence="2 3">
    <name type="scientific">Hymenobacter daecheongensis DSM 21074</name>
    <dbReference type="NCBI Taxonomy" id="1121955"/>
    <lineage>
        <taxon>Bacteria</taxon>
        <taxon>Pseudomonadati</taxon>
        <taxon>Bacteroidota</taxon>
        <taxon>Cytophagia</taxon>
        <taxon>Cytophagales</taxon>
        <taxon>Hymenobacteraceae</taxon>
        <taxon>Hymenobacter</taxon>
    </lineage>
</organism>
<evidence type="ECO:0000259" key="1">
    <source>
        <dbReference type="PROSITE" id="PS50213"/>
    </source>
</evidence>
<evidence type="ECO:0000313" key="2">
    <source>
        <dbReference type="EMBL" id="SHJ59968.1"/>
    </source>
</evidence>